<feature type="chain" id="PRO_5047145261" evidence="2">
    <location>
        <begin position="20"/>
        <end position="272"/>
    </location>
</feature>
<evidence type="ECO:0000313" key="4">
    <source>
        <dbReference type="Proteomes" id="UP001595379"/>
    </source>
</evidence>
<evidence type="ECO:0000256" key="2">
    <source>
        <dbReference type="SAM" id="SignalP"/>
    </source>
</evidence>
<dbReference type="RefSeq" id="WP_343164225.1">
    <property type="nucleotide sequence ID" value="NZ_JBHRSV010000019.1"/>
</dbReference>
<keyword evidence="2" id="KW-0732">Signal</keyword>
<keyword evidence="1" id="KW-1133">Transmembrane helix</keyword>
<comment type="caution">
    <text evidence="3">The sequence shown here is derived from an EMBL/GenBank/DDBJ whole genome shotgun (WGS) entry which is preliminary data.</text>
</comment>
<dbReference type="Pfam" id="PF09608">
    <property type="entry name" value="Alph_Pro_TM"/>
    <property type="match status" value="1"/>
</dbReference>
<dbReference type="Proteomes" id="UP001595379">
    <property type="component" value="Unassembled WGS sequence"/>
</dbReference>
<protein>
    <submittedName>
        <fullName evidence="3">TIGR02186 family protein</fullName>
    </submittedName>
</protein>
<evidence type="ECO:0000256" key="1">
    <source>
        <dbReference type="SAM" id="Phobius"/>
    </source>
</evidence>
<keyword evidence="1" id="KW-0812">Transmembrane</keyword>
<accession>A0ABV6ZYJ1</accession>
<gene>
    <name evidence="3" type="ORF">ACFOOR_09990</name>
</gene>
<keyword evidence="4" id="KW-1185">Reference proteome</keyword>
<feature type="transmembrane region" description="Helical" evidence="1">
    <location>
        <begin position="247"/>
        <end position="269"/>
    </location>
</feature>
<dbReference type="InterPro" id="IPR019088">
    <property type="entry name" value="CHP02186-rel_TM"/>
</dbReference>
<feature type="signal peptide" evidence="2">
    <location>
        <begin position="1"/>
        <end position="19"/>
    </location>
</feature>
<keyword evidence="1" id="KW-0472">Membrane</keyword>
<organism evidence="3 4">
    <name type="scientific">Hyphobacterium vulgare</name>
    <dbReference type="NCBI Taxonomy" id="1736751"/>
    <lineage>
        <taxon>Bacteria</taxon>
        <taxon>Pseudomonadati</taxon>
        <taxon>Pseudomonadota</taxon>
        <taxon>Alphaproteobacteria</taxon>
        <taxon>Maricaulales</taxon>
        <taxon>Maricaulaceae</taxon>
        <taxon>Hyphobacterium</taxon>
    </lineage>
</organism>
<sequence>MRLWLALLTLLALAPHAAAQDEAETPAADGGPAIVAALTQERVDIRSDFAGTQLILFGAAQGMRESDDIVIVVRGPQEDLRVMRQSRILGVWVNMAPVHFEGVPSYYTVASTRPLSDVGAFSALRREGIGLDHLRLDAPDTEHREVRFGVEVTVSDIGAEIAEYRAAIARNRRREELFAETYEGVDLLEGGLFRAKVTLPPRTPVGDYTVDVYLFRNGRAVAERSVTLEVRKAGLERIIYDFAHQFAWLYGLVCAALAVLFGWAAAAIFNRR</sequence>
<evidence type="ECO:0000313" key="3">
    <source>
        <dbReference type="EMBL" id="MFC2926433.1"/>
    </source>
</evidence>
<dbReference type="EMBL" id="JBHRSV010000019">
    <property type="protein sequence ID" value="MFC2926433.1"/>
    <property type="molecule type" value="Genomic_DNA"/>
</dbReference>
<proteinExistence type="predicted"/>
<name>A0ABV6ZYJ1_9PROT</name>
<reference evidence="4" key="1">
    <citation type="journal article" date="2019" name="Int. J. Syst. Evol. Microbiol.">
        <title>The Global Catalogue of Microorganisms (GCM) 10K type strain sequencing project: providing services to taxonomists for standard genome sequencing and annotation.</title>
        <authorList>
            <consortium name="The Broad Institute Genomics Platform"/>
            <consortium name="The Broad Institute Genome Sequencing Center for Infectious Disease"/>
            <person name="Wu L."/>
            <person name="Ma J."/>
        </authorList>
    </citation>
    <scope>NUCLEOTIDE SEQUENCE [LARGE SCALE GENOMIC DNA]</scope>
    <source>
        <strain evidence="4">KCTC 52487</strain>
    </source>
</reference>